<gene>
    <name evidence="1" type="ORF">K461DRAFT_275421</name>
</gene>
<comment type="caution">
    <text evidence="1">The sequence shown here is derived from an EMBL/GenBank/DDBJ whole genome shotgun (WGS) entry which is preliminary data.</text>
</comment>
<evidence type="ECO:0000313" key="2">
    <source>
        <dbReference type="Proteomes" id="UP000799439"/>
    </source>
</evidence>
<proteinExistence type="predicted"/>
<dbReference type="Proteomes" id="UP000799439">
    <property type="component" value="Unassembled WGS sequence"/>
</dbReference>
<name>A0A9P4J745_9PEZI</name>
<dbReference type="AlphaFoldDB" id="A0A9P4J745"/>
<dbReference type="EMBL" id="ML996082">
    <property type="protein sequence ID" value="KAF2156301.1"/>
    <property type="molecule type" value="Genomic_DNA"/>
</dbReference>
<reference evidence="1" key="1">
    <citation type="journal article" date="2020" name="Stud. Mycol.">
        <title>101 Dothideomycetes genomes: a test case for predicting lifestyles and emergence of pathogens.</title>
        <authorList>
            <person name="Haridas S."/>
            <person name="Albert R."/>
            <person name="Binder M."/>
            <person name="Bloem J."/>
            <person name="Labutti K."/>
            <person name="Salamov A."/>
            <person name="Andreopoulos B."/>
            <person name="Baker S."/>
            <person name="Barry K."/>
            <person name="Bills G."/>
            <person name="Bluhm B."/>
            <person name="Cannon C."/>
            <person name="Castanera R."/>
            <person name="Culley D."/>
            <person name="Daum C."/>
            <person name="Ezra D."/>
            <person name="Gonzalez J."/>
            <person name="Henrissat B."/>
            <person name="Kuo A."/>
            <person name="Liang C."/>
            <person name="Lipzen A."/>
            <person name="Lutzoni F."/>
            <person name="Magnuson J."/>
            <person name="Mondo S."/>
            <person name="Nolan M."/>
            <person name="Ohm R."/>
            <person name="Pangilinan J."/>
            <person name="Park H.-J."/>
            <person name="Ramirez L."/>
            <person name="Alfaro M."/>
            <person name="Sun H."/>
            <person name="Tritt A."/>
            <person name="Yoshinaga Y."/>
            <person name="Zwiers L.-H."/>
            <person name="Turgeon B."/>
            <person name="Goodwin S."/>
            <person name="Spatafora J."/>
            <person name="Crous P."/>
            <person name="Grigoriev I."/>
        </authorList>
    </citation>
    <scope>NUCLEOTIDE SEQUENCE</scope>
    <source>
        <strain evidence="1">CBS 260.36</strain>
    </source>
</reference>
<accession>A0A9P4J745</accession>
<keyword evidence="2" id="KW-1185">Reference proteome</keyword>
<protein>
    <submittedName>
        <fullName evidence="1">Uncharacterized protein</fullName>
    </submittedName>
</protein>
<sequence length="394" mass="45293">MGLSTASRLLPSALGAFPIRNRVRGWRCELPPYDPLRLIKALLDRGADPSCTMPVPSEQKRHVSGIELCLFHIQRQVWSNRHTGISQCSLDLLPLMELLIEHGASYEDQIIQFETEQRYHVVMNLTAFACFQSTTSGRWARLAQMLFARRPHMFCDFCAISETTEYHGLLIDVKLWQDDLIDVSGDRIVNVTVAPDEVISRQKEYSHVRPCIIELATFDFRGGRKYLDCKPYSVIRSPGILKALINPGRVSCCPFVPSESDVVRLETQIKELKKGIAEKAQAKIRSELERHECIHHILFFDQDIYFHNVVGEKSRFVPEINNRIVDSLGTFSQSKVECPICQDIRLERFRKWEDYIELLTTTRGYNGYLIVRRPSLRFRTAIVSSLEDDADFGK</sequence>
<organism evidence="1 2">
    <name type="scientific">Myriangium duriaei CBS 260.36</name>
    <dbReference type="NCBI Taxonomy" id="1168546"/>
    <lineage>
        <taxon>Eukaryota</taxon>
        <taxon>Fungi</taxon>
        <taxon>Dikarya</taxon>
        <taxon>Ascomycota</taxon>
        <taxon>Pezizomycotina</taxon>
        <taxon>Dothideomycetes</taxon>
        <taxon>Dothideomycetidae</taxon>
        <taxon>Myriangiales</taxon>
        <taxon>Myriangiaceae</taxon>
        <taxon>Myriangium</taxon>
    </lineage>
</organism>
<evidence type="ECO:0000313" key="1">
    <source>
        <dbReference type="EMBL" id="KAF2156301.1"/>
    </source>
</evidence>